<protein>
    <submittedName>
        <fullName evidence="1">Uncharacterized protein</fullName>
    </submittedName>
</protein>
<evidence type="ECO:0000313" key="2">
    <source>
        <dbReference type="Proteomes" id="UP000600918"/>
    </source>
</evidence>
<dbReference type="AlphaFoldDB" id="A0A834PFR9"/>
<sequence>MRRILSEPLTRSLRNENVEVEDEAVEVILTSFTEADGFDENLHTNEGQVNVVVLKEGSMSVRARLSFKRRKIGASSEFRQAT</sequence>
<evidence type="ECO:0000313" key="1">
    <source>
        <dbReference type="EMBL" id="KAF7438852.1"/>
    </source>
</evidence>
<organism evidence="1 2">
    <name type="scientific">Vespula pensylvanica</name>
    <name type="common">Western yellow jacket</name>
    <name type="synonym">Wasp</name>
    <dbReference type="NCBI Taxonomy" id="30213"/>
    <lineage>
        <taxon>Eukaryota</taxon>
        <taxon>Metazoa</taxon>
        <taxon>Ecdysozoa</taxon>
        <taxon>Arthropoda</taxon>
        <taxon>Hexapoda</taxon>
        <taxon>Insecta</taxon>
        <taxon>Pterygota</taxon>
        <taxon>Neoptera</taxon>
        <taxon>Endopterygota</taxon>
        <taxon>Hymenoptera</taxon>
        <taxon>Apocrita</taxon>
        <taxon>Aculeata</taxon>
        <taxon>Vespoidea</taxon>
        <taxon>Vespidae</taxon>
        <taxon>Vespinae</taxon>
        <taxon>Vespula</taxon>
    </lineage>
</organism>
<comment type="caution">
    <text evidence="1">The sequence shown here is derived from an EMBL/GenBank/DDBJ whole genome shotgun (WGS) entry which is preliminary data.</text>
</comment>
<reference evidence="1" key="1">
    <citation type="journal article" date="2020" name="G3 (Bethesda)">
        <title>High-Quality Assemblies for Three Invasive Social Wasps from the &lt;i&gt;Vespula&lt;/i&gt; Genus.</title>
        <authorList>
            <person name="Harrop T.W.R."/>
            <person name="Guhlin J."/>
            <person name="McLaughlin G.M."/>
            <person name="Permina E."/>
            <person name="Stockwell P."/>
            <person name="Gilligan J."/>
            <person name="Le Lec M.F."/>
            <person name="Gruber M.A.M."/>
            <person name="Quinn O."/>
            <person name="Lovegrove M."/>
            <person name="Duncan E.J."/>
            <person name="Remnant E.J."/>
            <person name="Van Eeckhoven J."/>
            <person name="Graham B."/>
            <person name="Knapp R.A."/>
            <person name="Langford K.W."/>
            <person name="Kronenberg Z."/>
            <person name="Press M.O."/>
            <person name="Eacker S.M."/>
            <person name="Wilson-Rankin E.E."/>
            <person name="Purcell J."/>
            <person name="Lester P.J."/>
            <person name="Dearden P.K."/>
        </authorList>
    </citation>
    <scope>NUCLEOTIDE SEQUENCE</scope>
    <source>
        <strain evidence="1">Volc-1</strain>
    </source>
</reference>
<gene>
    <name evidence="1" type="ORF">H0235_001243</name>
</gene>
<dbReference type="EMBL" id="JACSDY010000001">
    <property type="protein sequence ID" value="KAF7438852.1"/>
    <property type="molecule type" value="Genomic_DNA"/>
</dbReference>
<accession>A0A834PFR9</accession>
<name>A0A834PFR9_VESPE</name>
<keyword evidence="2" id="KW-1185">Reference proteome</keyword>
<dbReference type="Proteomes" id="UP000600918">
    <property type="component" value="Unassembled WGS sequence"/>
</dbReference>
<proteinExistence type="predicted"/>